<evidence type="ECO:0000313" key="2">
    <source>
        <dbReference type="Proteomes" id="UP000027442"/>
    </source>
</evidence>
<dbReference type="AlphaFoldDB" id="A0A069QJJ2"/>
<proteinExistence type="predicted"/>
<protein>
    <submittedName>
        <fullName evidence="1">Uncharacterized protein</fullName>
    </submittedName>
</protein>
<dbReference type="HOGENOM" id="CLU_3121181_0_0_10"/>
<reference evidence="1 2" key="1">
    <citation type="submission" date="2013-08" db="EMBL/GenBank/DDBJ databases">
        <authorList>
            <person name="Weinstock G."/>
            <person name="Sodergren E."/>
            <person name="Wylie T."/>
            <person name="Fulton L."/>
            <person name="Fulton R."/>
            <person name="Fronick C."/>
            <person name="O'Laughlin M."/>
            <person name="Godfrey J."/>
            <person name="Miner T."/>
            <person name="Herter B."/>
            <person name="Appelbaum E."/>
            <person name="Cordes M."/>
            <person name="Lek S."/>
            <person name="Wollam A."/>
            <person name="Pepin K.H."/>
            <person name="Palsikar V.B."/>
            <person name="Mitreva M."/>
            <person name="Wilson R.K."/>
        </authorList>
    </citation>
    <scope>NUCLEOTIDE SEQUENCE [LARGE SCALE GENOMIC DNA]</scope>
    <source>
        <strain evidence="1 2">ATCC 15930</strain>
    </source>
</reference>
<dbReference type="Proteomes" id="UP000027442">
    <property type="component" value="Unassembled WGS sequence"/>
</dbReference>
<organism evidence="1 2">
    <name type="scientific">Hoylesella loescheii DSM 19665 = JCM 12249 = ATCC 15930</name>
    <dbReference type="NCBI Taxonomy" id="1122985"/>
    <lineage>
        <taxon>Bacteria</taxon>
        <taxon>Pseudomonadati</taxon>
        <taxon>Bacteroidota</taxon>
        <taxon>Bacteroidia</taxon>
        <taxon>Bacteroidales</taxon>
        <taxon>Prevotellaceae</taxon>
        <taxon>Hoylesella</taxon>
    </lineage>
</organism>
<comment type="caution">
    <text evidence="1">The sequence shown here is derived from an EMBL/GenBank/DDBJ whole genome shotgun (WGS) entry which is preliminary data.</text>
</comment>
<keyword evidence="2" id="KW-1185">Reference proteome</keyword>
<evidence type="ECO:0000313" key="1">
    <source>
        <dbReference type="EMBL" id="KDR53018.1"/>
    </source>
</evidence>
<name>A0A069QJJ2_HOYLO</name>
<gene>
    <name evidence="1" type="ORF">HMPREF1991_00889</name>
</gene>
<sequence>MCSLQIYVPPIKKTKPFRQTTTYHSPRMSSPCIFLLLMMHEHCLKDVLFD</sequence>
<accession>A0A069QJJ2</accession>
<dbReference type="PATRIC" id="fig|1122985.7.peg.921"/>
<dbReference type="EMBL" id="JNGW01000034">
    <property type="protein sequence ID" value="KDR53018.1"/>
    <property type="molecule type" value="Genomic_DNA"/>
</dbReference>